<dbReference type="RefSeq" id="WP_181504982.1">
    <property type="nucleotide sequence ID" value="NZ_JACDUO010000001.1"/>
</dbReference>
<evidence type="ECO:0000313" key="1">
    <source>
        <dbReference type="EMBL" id="MBA2863998.1"/>
    </source>
</evidence>
<dbReference type="Proteomes" id="UP000567099">
    <property type="component" value="Unassembled WGS sequence"/>
</dbReference>
<name>A0A7J9PME9_METMI</name>
<sequence length="147" mass="16656">MSSDQDVMKIISGLSNQVAALSLNQKPSTKADNANYFASSSEIPAETLQKYFGFLNKDVATTVLSKNEILADYFKLKAILLTELMDMPSDKIPADYYNYMENILAAYWNRANKSNKEHNLMITTLENREQTTVKTEQPATKNKWGIF</sequence>
<protein>
    <submittedName>
        <fullName evidence="1">Uncharacterized protein</fullName>
    </submittedName>
</protein>
<organism evidence="1 2">
    <name type="scientific">Methanococcus maripaludis</name>
    <name type="common">Methanococcus deltae</name>
    <dbReference type="NCBI Taxonomy" id="39152"/>
    <lineage>
        <taxon>Archaea</taxon>
        <taxon>Methanobacteriati</taxon>
        <taxon>Methanobacteriota</taxon>
        <taxon>Methanomada group</taxon>
        <taxon>Methanococci</taxon>
        <taxon>Methanococcales</taxon>
        <taxon>Methanococcaceae</taxon>
        <taxon>Methanococcus</taxon>
    </lineage>
</organism>
<dbReference type="EMBL" id="JACDUO010000001">
    <property type="protein sequence ID" value="MBA2863998.1"/>
    <property type="molecule type" value="Genomic_DNA"/>
</dbReference>
<gene>
    <name evidence="1" type="ORF">HNP94_000998</name>
</gene>
<proteinExistence type="predicted"/>
<reference evidence="1 2" key="1">
    <citation type="submission" date="2020-07" db="EMBL/GenBank/DDBJ databases">
        <title>Genomic Encyclopedia of Type Strains, Phase IV (KMG-V): Genome sequencing to study the core and pangenomes of soil and plant-associated prokaryotes.</title>
        <authorList>
            <person name="Whitman W."/>
        </authorList>
    </citation>
    <scope>NUCLEOTIDE SEQUENCE [LARGE SCALE GENOMIC DNA]</scope>
    <source>
        <strain evidence="1 2">C13</strain>
    </source>
</reference>
<dbReference type="AlphaFoldDB" id="A0A7J9PME9"/>
<accession>A0A7J9PME9</accession>
<evidence type="ECO:0000313" key="2">
    <source>
        <dbReference type="Proteomes" id="UP000567099"/>
    </source>
</evidence>
<comment type="caution">
    <text evidence="1">The sequence shown here is derived from an EMBL/GenBank/DDBJ whole genome shotgun (WGS) entry which is preliminary data.</text>
</comment>